<comment type="caution">
    <text evidence="2">The sequence shown here is derived from an EMBL/GenBank/DDBJ whole genome shotgun (WGS) entry which is preliminary data.</text>
</comment>
<evidence type="ECO:0000256" key="1">
    <source>
        <dbReference type="SAM" id="MobiDB-lite"/>
    </source>
</evidence>
<keyword evidence="3" id="KW-1185">Reference proteome</keyword>
<sequence length="122" mass="13818">MQDSSAPQPGRNKSPAGRVQTESKRGQKHIAEWTVSGSYFWQQPELYLNSSRLWVFANPASLTVIQNKSDSVFLLQVSLEPEHPPPASSQLGCLFSSHFHLWDQLEEQEKKNASFQTELTEC</sequence>
<dbReference type="Proteomes" id="UP001434883">
    <property type="component" value="Unassembled WGS sequence"/>
</dbReference>
<evidence type="ECO:0000313" key="3">
    <source>
        <dbReference type="Proteomes" id="UP001434883"/>
    </source>
</evidence>
<reference evidence="2 3" key="1">
    <citation type="submission" date="2021-06" db="EMBL/GenBank/DDBJ databases">
        <authorList>
            <person name="Palmer J.M."/>
        </authorList>
    </citation>
    <scope>NUCLEOTIDE SEQUENCE [LARGE SCALE GENOMIC DNA]</scope>
    <source>
        <strain evidence="2 3">XC_2019</strain>
        <tissue evidence="2">Muscle</tissue>
    </source>
</reference>
<feature type="region of interest" description="Disordered" evidence="1">
    <location>
        <begin position="1"/>
        <end position="27"/>
    </location>
</feature>
<dbReference type="EMBL" id="JAHRIN010003221">
    <property type="protein sequence ID" value="MEQ2192692.1"/>
    <property type="molecule type" value="Genomic_DNA"/>
</dbReference>
<gene>
    <name evidence="2" type="ORF">XENOCAPTIV_015552</name>
</gene>
<accession>A0ABV0QA71</accession>
<proteinExistence type="predicted"/>
<protein>
    <submittedName>
        <fullName evidence="2">Uncharacterized protein</fullName>
    </submittedName>
</protein>
<name>A0ABV0QA71_9TELE</name>
<evidence type="ECO:0000313" key="2">
    <source>
        <dbReference type="EMBL" id="MEQ2192692.1"/>
    </source>
</evidence>
<organism evidence="2 3">
    <name type="scientific">Xenoophorus captivus</name>
    <dbReference type="NCBI Taxonomy" id="1517983"/>
    <lineage>
        <taxon>Eukaryota</taxon>
        <taxon>Metazoa</taxon>
        <taxon>Chordata</taxon>
        <taxon>Craniata</taxon>
        <taxon>Vertebrata</taxon>
        <taxon>Euteleostomi</taxon>
        <taxon>Actinopterygii</taxon>
        <taxon>Neopterygii</taxon>
        <taxon>Teleostei</taxon>
        <taxon>Neoteleostei</taxon>
        <taxon>Acanthomorphata</taxon>
        <taxon>Ovalentaria</taxon>
        <taxon>Atherinomorphae</taxon>
        <taxon>Cyprinodontiformes</taxon>
        <taxon>Goodeidae</taxon>
        <taxon>Xenoophorus</taxon>
    </lineage>
</organism>